<sequence length="409" mass="45423">MRVLHLPKWYPNRYDDQDGDFVARHVAAIAQSAATEGCAVQAAVLLATVARAPLPTLLDKELDFTGPVPTLRYYYRNRITGLAPVDKLLKLGLYFWCLSSGYRRLQQHWGGRPDLVHVHVLLRTGLWAWWQQLRHRIPYLVTEHWTIYLPERAHHLGWLRRHLTRFVVRRAAVLHTVSESLRGAMQQLGFWNPRTVVLANVVDTSLFAPATTPRVPGQLLVVSAFHEQVKNIGGILRVVARLRPQWPQLRLRLAGYGPDEHRLRQQAAELGLLADGAVVFLGKLPHPAVAQEMQQAAALVSFSRAETFGCVLLEARATGCPVVGPATGGVPELFQPPSAFGLLVPPDDEAALEQALTTILTNSVAFASDRLRADAEQRCGYEPVGRQFIDLYISIIGNAARRPAETGAS</sequence>
<evidence type="ECO:0000313" key="3">
    <source>
        <dbReference type="Proteomes" id="UP000601361"/>
    </source>
</evidence>
<dbReference type="InterPro" id="IPR028098">
    <property type="entry name" value="Glyco_trans_4-like_N"/>
</dbReference>
<evidence type="ECO:0000259" key="1">
    <source>
        <dbReference type="Pfam" id="PF13579"/>
    </source>
</evidence>
<dbReference type="RefSeq" id="WP_188555886.1">
    <property type="nucleotide sequence ID" value="NZ_BMGS01000001.1"/>
</dbReference>
<dbReference type="EMBL" id="BMGS01000001">
    <property type="protein sequence ID" value="GGG28180.1"/>
    <property type="molecule type" value="Genomic_DNA"/>
</dbReference>
<organism evidence="2 3">
    <name type="scientific">Hymenobacter glacieicola</name>
    <dbReference type="NCBI Taxonomy" id="1562124"/>
    <lineage>
        <taxon>Bacteria</taxon>
        <taxon>Pseudomonadati</taxon>
        <taxon>Bacteroidota</taxon>
        <taxon>Cytophagia</taxon>
        <taxon>Cytophagales</taxon>
        <taxon>Hymenobacteraceae</taxon>
        <taxon>Hymenobacter</taxon>
    </lineage>
</organism>
<proteinExistence type="predicted"/>
<dbReference type="PANTHER" id="PTHR45947:SF15">
    <property type="entry name" value="TEICHURONIC ACID BIOSYNTHESIS GLYCOSYLTRANSFERASE TUAC-RELATED"/>
    <property type="match status" value="1"/>
</dbReference>
<keyword evidence="3" id="KW-1185">Reference proteome</keyword>
<accession>A0ABQ1WF38</accession>
<dbReference type="Pfam" id="PF13579">
    <property type="entry name" value="Glyco_trans_4_4"/>
    <property type="match status" value="1"/>
</dbReference>
<dbReference type="PANTHER" id="PTHR45947">
    <property type="entry name" value="SULFOQUINOVOSYL TRANSFERASE SQD2"/>
    <property type="match status" value="1"/>
</dbReference>
<comment type="caution">
    <text evidence="2">The sequence shown here is derived from an EMBL/GenBank/DDBJ whole genome shotgun (WGS) entry which is preliminary data.</text>
</comment>
<dbReference type="SUPFAM" id="SSF53756">
    <property type="entry name" value="UDP-Glycosyltransferase/glycogen phosphorylase"/>
    <property type="match status" value="1"/>
</dbReference>
<dbReference type="Proteomes" id="UP000601361">
    <property type="component" value="Unassembled WGS sequence"/>
</dbReference>
<dbReference type="Gene3D" id="3.40.50.2000">
    <property type="entry name" value="Glycogen Phosphorylase B"/>
    <property type="match status" value="2"/>
</dbReference>
<feature type="domain" description="Glycosyltransferase subfamily 4-like N-terminal" evidence="1">
    <location>
        <begin position="23"/>
        <end position="200"/>
    </location>
</feature>
<protein>
    <submittedName>
        <fullName evidence="2">Glycosyl transferase family 1</fullName>
    </submittedName>
</protein>
<dbReference type="InterPro" id="IPR050194">
    <property type="entry name" value="Glycosyltransferase_grp1"/>
</dbReference>
<evidence type="ECO:0000313" key="2">
    <source>
        <dbReference type="EMBL" id="GGG28180.1"/>
    </source>
</evidence>
<dbReference type="GO" id="GO:0016740">
    <property type="term" value="F:transferase activity"/>
    <property type="evidence" value="ECO:0007669"/>
    <property type="project" value="UniProtKB-KW"/>
</dbReference>
<reference evidence="3" key="1">
    <citation type="journal article" date="2019" name="Int. J. Syst. Evol. Microbiol.">
        <title>The Global Catalogue of Microorganisms (GCM) 10K type strain sequencing project: providing services to taxonomists for standard genome sequencing and annotation.</title>
        <authorList>
            <consortium name="The Broad Institute Genomics Platform"/>
            <consortium name="The Broad Institute Genome Sequencing Center for Infectious Disease"/>
            <person name="Wu L."/>
            <person name="Ma J."/>
        </authorList>
    </citation>
    <scope>NUCLEOTIDE SEQUENCE [LARGE SCALE GENOMIC DNA]</scope>
    <source>
        <strain evidence="3">CGMCC 1.12990</strain>
    </source>
</reference>
<gene>
    <name evidence="2" type="ORF">GCM10011378_01240</name>
</gene>
<dbReference type="Pfam" id="PF13692">
    <property type="entry name" value="Glyco_trans_1_4"/>
    <property type="match status" value="1"/>
</dbReference>
<keyword evidence="2" id="KW-0808">Transferase</keyword>
<name>A0ABQ1WF38_9BACT</name>